<accession>A0A1K1PHD0</accession>
<sequence length="52" mass="6391">MDVYFSPVLPNWEYSEYPKTYFLIFAVTICSYYVDEIGKNFKIYHCYDCTYF</sequence>
<keyword evidence="1" id="KW-1133">Transmembrane helix</keyword>
<evidence type="ECO:0000313" key="3">
    <source>
        <dbReference type="Proteomes" id="UP000182248"/>
    </source>
</evidence>
<dbReference type="AlphaFoldDB" id="A0A1K1PHD0"/>
<gene>
    <name evidence="2" type="ORF">SAMN02927921_01778</name>
</gene>
<dbReference type="STRING" id="1150368.SAMN02927921_01778"/>
<keyword evidence="1" id="KW-0812">Transmembrane</keyword>
<evidence type="ECO:0000256" key="1">
    <source>
        <dbReference type="SAM" id="Phobius"/>
    </source>
</evidence>
<evidence type="ECO:0000313" key="2">
    <source>
        <dbReference type="EMBL" id="SFW46851.1"/>
    </source>
</evidence>
<name>A0A1K1PHD0_9FLAO</name>
<keyword evidence="3" id="KW-1185">Reference proteome</keyword>
<dbReference type="Proteomes" id="UP000182248">
    <property type="component" value="Unassembled WGS sequence"/>
</dbReference>
<keyword evidence="1" id="KW-0472">Membrane</keyword>
<dbReference type="EMBL" id="FPJE01000008">
    <property type="protein sequence ID" value="SFW46851.1"/>
    <property type="molecule type" value="Genomic_DNA"/>
</dbReference>
<feature type="transmembrane region" description="Helical" evidence="1">
    <location>
        <begin position="20"/>
        <end position="35"/>
    </location>
</feature>
<protein>
    <submittedName>
        <fullName evidence="2">Uncharacterized protein</fullName>
    </submittedName>
</protein>
<organism evidence="2 3">
    <name type="scientific">Sinomicrobium oceani</name>
    <dbReference type="NCBI Taxonomy" id="1150368"/>
    <lineage>
        <taxon>Bacteria</taxon>
        <taxon>Pseudomonadati</taxon>
        <taxon>Bacteroidota</taxon>
        <taxon>Flavobacteriia</taxon>
        <taxon>Flavobacteriales</taxon>
        <taxon>Flavobacteriaceae</taxon>
        <taxon>Sinomicrobium</taxon>
    </lineage>
</organism>
<reference evidence="2 3" key="1">
    <citation type="submission" date="2016-11" db="EMBL/GenBank/DDBJ databases">
        <authorList>
            <person name="Jaros S."/>
            <person name="Januszkiewicz K."/>
            <person name="Wedrychowicz H."/>
        </authorList>
    </citation>
    <scope>NUCLEOTIDE SEQUENCE [LARGE SCALE GENOMIC DNA]</scope>
    <source>
        <strain evidence="2 3">CGMCC 1.12145</strain>
    </source>
</reference>
<proteinExistence type="predicted"/>